<comment type="similarity">
    <text evidence="1">Belongs to the ComF/GntX family.</text>
</comment>
<gene>
    <name evidence="2" type="ORF">DCC88_01175</name>
</gene>
<dbReference type="AlphaFoldDB" id="A0A369KR91"/>
<accession>A0A369KR91</accession>
<dbReference type="PANTHER" id="PTHR47505:SF1">
    <property type="entry name" value="DNA UTILIZATION PROTEIN YHGH"/>
    <property type="match status" value="1"/>
</dbReference>
<proteinExistence type="inferred from homology"/>
<dbReference type="InterPro" id="IPR051910">
    <property type="entry name" value="ComF/GntX_DNA_util-trans"/>
</dbReference>
<evidence type="ECO:0000313" key="3">
    <source>
        <dbReference type="Proteomes" id="UP000253934"/>
    </source>
</evidence>
<protein>
    <recommendedName>
        <fullName evidence="4">ComF family protein</fullName>
    </recommendedName>
</protein>
<dbReference type="Proteomes" id="UP000253934">
    <property type="component" value="Unassembled WGS sequence"/>
</dbReference>
<sequence length="243" mass="28729">MKFKTICYICHNKINSSDTSICNYCFDKLTKLSWTYCGRCANHKCYGCDNLKQFSNVINVFIYAHGLPELLVQAKDQNDLNAQYVFNHFFYKMVLEKLKIIMEKFEYNYIVLPPLRKERILNSQWHPIIFLENIINTILKSNNFSYMPQILSPVFNFSFYRQAYVPSKTRILTVNKYNDKKYVKIFTDSSFNTNKQNAKRILLLDDVLTTGNTLKTIKEKVEENVTADFWDIFTIFRAIQSDV</sequence>
<dbReference type="CDD" id="cd06223">
    <property type="entry name" value="PRTases_typeI"/>
    <property type="match status" value="1"/>
</dbReference>
<dbReference type="InterPro" id="IPR029057">
    <property type="entry name" value="PRTase-like"/>
</dbReference>
<dbReference type="Gene3D" id="3.40.50.2020">
    <property type="match status" value="1"/>
</dbReference>
<dbReference type="PANTHER" id="PTHR47505">
    <property type="entry name" value="DNA UTILIZATION PROTEIN YHGH"/>
    <property type="match status" value="1"/>
</dbReference>
<evidence type="ECO:0008006" key="4">
    <source>
        <dbReference type="Google" id="ProtNLM"/>
    </source>
</evidence>
<evidence type="ECO:0000313" key="2">
    <source>
        <dbReference type="EMBL" id="RDB37199.1"/>
    </source>
</evidence>
<dbReference type="InterPro" id="IPR000836">
    <property type="entry name" value="PRTase_dom"/>
</dbReference>
<name>A0A369KR91_9BACT</name>
<dbReference type="EMBL" id="QOVW01000005">
    <property type="protein sequence ID" value="RDB37199.1"/>
    <property type="molecule type" value="Genomic_DNA"/>
</dbReference>
<evidence type="ECO:0000256" key="1">
    <source>
        <dbReference type="ARBA" id="ARBA00008007"/>
    </source>
</evidence>
<keyword evidence="3" id="KW-1185">Reference proteome</keyword>
<reference evidence="2" key="1">
    <citation type="submission" date="2018-04" db="EMBL/GenBank/DDBJ databases">
        <title>Draft genome sequence of the Candidatus Spirobacillus cienkowskii, a pathogen of freshwater Daphnia species, reconstructed from hemolymph metagenomic reads.</title>
        <authorList>
            <person name="Bresciani L."/>
            <person name="Lemos L.N."/>
            <person name="Wale N."/>
            <person name="Lin J.Y."/>
            <person name="Fernandes G.R."/>
            <person name="Duffy M.A."/>
            <person name="Rodrigues J.M."/>
        </authorList>
    </citation>
    <scope>NUCLEOTIDE SEQUENCE [LARGE SCALE GENOMIC DNA]</scope>
    <source>
        <strain evidence="2">Binning01</strain>
    </source>
</reference>
<dbReference type="SUPFAM" id="SSF53271">
    <property type="entry name" value="PRTase-like"/>
    <property type="match status" value="1"/>
</dbReference>
<comment type="caution">
    <text evidence="2">The sequence shown here is derived from an EMBL/GenBank/DDBJ whole genome shotgun (WGS) entry which is preliminary data.</text>
</comment>
<organism evidence="2 3">
    <name type="scientific">Spirobacillus cienkowskii</name>
    <dbReference type="NCBI Taxonomy" id="495820"/>
    <lineage>
        <taxon>Bacteria</taxon>
        <taxon>Pseudomonadati</taxon>
        <taxon>Bdellovibrionota</taxon>
        <taxon>Oligoflexia</taxon>
        <taxon>Silvanigrellales</taxon>
        <taxon>Spirobacillus</taxon>
    </lineage>
</organism>